<keyword evidence="3" id="KW-1185">Reference proteome</keyword>
<protein>
    <submittedName>
        <fullName evidence="2">Uncharacterized protein</fullName>
    </submittedName>
</protein>
<accession>A0A7C8MDX0</accession>
<comment type="caution">
    <text evidence="2">The sequence shown here is derived from an EMBL/GenBank/DDBJ whole genome shotgun (WGS) entry which is preliminary data.</text>
</comment>
<dbReference type="EMBL" id="JAADJZ010000004">
    <property type="protein sequence ID" value="KAF2876058.1"/>
    <property type="molecule type" value="Genomic_DNA"/>
</dbReference>
<name>A0A7C8MDX0_9PLEO</name>
<gene>
    <name evidence="2" type="ORF">BDV95DRAFT_288864</name>
</gene>
<evidence type="ECO:0000256" key="1">
    <source>
        <dbReference type="SAM" id="MobiDB-lite"/>
    </source>
</evidence>
<feature type="compositionally biased region" description="Low complexity" evidence="1">
    <location>
        <begin position="83"/>
        <end position="95"/>
    </location>
</feature>
<proteinExistence type="predicted"/>
<reference evidence="2 3" key="1">
    <citation type="submission" date="2020-01" db="EMBL/GenBank/DDBJ databases">
        <authorList>
            <consortium name="DOE Joint Genome Institute"/>
            <person name="Haridas S."/>
            <person name="Albert R."/>
            <person name="Binder M."/>
            <person name="Bloem J."/>
            <person name="Labutti K."/>
            <person name="Salamov A."/>
            <person name="Andreopoulos B."/>
            <person name="Baker S.E."/>
            <person name="Barry K."/>
            <person name="Bills G."/>
            <person name="Bluhm B.H."/>
            <person name="Cannon C."/>
            <person name="Castanera R."/>
            <person name="Culley D.E."/>
            <person name="Daum C."/>
            <person name="Ezra D."/>
            <person name="Gonzalez J.B."/>
            <person name="Henrissat B."/>
            <person name="Kuo A."/>
            <person name="Liang C."/>
            <person name="Lipzen A."/>
            <person name="Lutzoni F."/>
            <person name="Magnuson J."/>
            <person name="Mondo S."/>
            <person name="Nolan M."/>
            <person name="Ohm R."/>
            <person name="Pangilinan J."/>
            <person name="Park H.-J.H."/>
            <person name="Ramirez L."/>
            <person name="Alfaro M."/>
            <person name="Sun H."/>
            <person name="Tritt A."/>
            <person name="Yoshinaga Y."/>
            <person name="Zwiers L.-H.L."/>
            <person name="Turgeon B.G."/>
            <person name="Goodwin S.B."/>
            <person name="Spatafora J.W."/>
            <person name="Crous P.W."/>
            <person name="Grigoriev I.V."/>
        </authorList>
    </citation>
    <scope>NUCLEOTIDE SEQUENCE [LARGE SCALE GENOMIC DNA]</scope>
    <source>
        <strain evidence="2 3">CBS 611.86</strain>
    </source>
</reference>
<evidence type="ECO:0000313" key="3">
    <source>
        <dbReference type="Proteomes" id="UP000481861"/>
    </source>
</evidence>
<evidence type="ECO:0000313" key="2">
    <source>
        <dbReference type="EMBL" id="KAF2876058.1"/>
    </source>
</evidence>
<sequence>MYRKTSKTLCKTISYPPLSSNSFVSFFSPRLHPLLMRLSAANLRFAKTFPSSRYLRLQQFPAVSAPDSRTDPPRHTRRRTNPIHRPSPAGAGRVAAGRVERPIAHRYRKYLLEIRDGLPSWWIAARETGETGRLAAGAFSVGDGENSRIGASREVRWVRFVLDACSRDDSGTCVRIGISASSNSARR</sequence>
<dbReference type="Proteomes" id="UP000481861">
    <property type="component" value="Unassembled WGS sequence"/>
</dbReference>
<dbReference type="AlphaFoldDB" id="A0A7C8MDX0"/>
<feature type="region of interest" description="Disordered" evidence="1">
    <location>
        <begin position="62"/>
        <end position="95"/>
    </location>
</feature>
<organism evidence="2 3">
    <name type="scientific">Massariosphaeria phaeospora</name>
    <dbReference type="NCBI Taxonomy" id="100035"/>
    <lineage>
        <taxon>Eukaryota</taxon>
        <taxon>Fungi</taxon>
        <taxon>Dikarya</taxon>
        <taxon>Ascomycota</taxon>
        <taxon>Pezizomycotina</taxon>
        <taxon>Dothideomycetes</taxon>
        <taxon>Pleosporomycetidae</taxon>
        <taxon>Pleosporales</taxon>
        <taxon>Pleosporales incertae sedis</taxon>
        <taxon>Massariosphaeria</taxon>
    </lineage>
</organism>